<accession>A0AAN6PV36</accession>
<feature type="compositionally biased region" description="Basic and acidic residues" evidence="1">
    <location>
        <begin position="284"/>
        <end position="299"/>
    </location>
</feature>
<feature type="region of interest" description="Disordered" evidence="1">
    <location>
        <begin position="264"/>
        <end position="515"/>
    </location>
</feature>
<sequence length="556" mass="61760">MTDREVEAQSSQPPLASDNPPYLRLHVTPLDAELLKVVLSSALLTKVRKISYHGIETFPEKRYGFLELPSEDAEKLRKKLNGSVLKGVKVRIDRAHPSVIPAPLGQSAMAKEKTSKKTTETARPPKDKSKKRKRGAEELSGAMLEEGRKIKRGWTSADEPKEKRSKRDKEKKKEKGKKKQVKSKYTDHAECLVKTVLPANAAPSPDPITEKKKQKGRSREVTVHEFERTTKFPTFLKAAAAPAQSAAQLEFVDGKGWVDQDGVVVESVKSRPPRTGKVLLSGGLKKDRGRETVRQEDNTTRSNASTSEDETTAESEPGSPAPAERSSQPLSEVTASRSSSPTPPAESDFPRPRSSASTRNLSITIPPATPNEPRVHPLEALYKRAKQPDDGILKADPGGGQGFSFFSDGNEEGAAEEDNDSDAGDEPSGMMAPLTPFTREDLELRGIRSAAPTPDTAHPSRRFTPWEMDNDGDEEQKDAEPAFHESEEEEEDENEQGPLHTTTTQAGESRERTTSDFHKWFFENRGDVNRSWRKQRKIAGKERRYRENKARMARAI</sequence>
<evidence type="ECO:0000256" key="1">
    <source>
        <dbReference type="SAM" id="MobiDB-lite"/>
    </source>
</evidence>
<evidence type="ECO:0000313" key="2">
    <source>
        <dbReference type="EMBL" id="KAK4095911.1"/>
    </source>
</evidence>
<feature type="compositionally biased region" description="Basic and acidic residues" evidence="1">
    <location>
        <begin position="158"/>
        <end position="173"/>
    </location>
</feature>
<reference evidence="2" key="2">
    <citation type="submission" date="2023-05" db="EMBL/GenBank/DDBJ databases">
        <authorList>
            <consortium name="Lawrence Berkeley National Laboratory"/>
            <person name="Steindorff A."/>
            <person name="Hensen N."/>
            <person name="Bonometti L."/>
            <person name="Westerberg I."/>
            <person name="Brannstrom I.O."/>
            <person name="Guillou S."/>
            <person name="Cros-Aarteil S."/>
            <person name="Calhoun S."/>
            <person name="Haridas S."/>
            <person name="Kuo A."/>
            <person name="Mondo S."/>
            <person name="Pangilinan J."/>
            <person name="Riley R."/>
            <person name="Labutti K."/>
            <person name="Andreopoulos B."/>
            <person name="Lipzen A."/>
            <person name="Chen C."/>
            <person name="Yanf M."/>
            <person name="Daum C."/>
            <person name="Ng V."/>
            <person name="Clum A."/>
            <person name="Ohm R."/>
            <person name="Martin F."/>
            <person name="Silar P."/>
            <person name="Natvig D."/>
            <person name="Lalanne C."/>
            <person name="Gautier V."/>
            <person name="Ament-Velasquez S.L."/>
            <person name="Kruys A."/>
            <person name="Hutchinson M.I."/>
            <person name="Powell A.J."/>
            <person name="Barry K."/>
            <person name="Miller A.N."/>
            <person name="Grigoriev I.V."/>
            <person name="Debuchy R."/>
            <person name="Gladieux P."/>
            <person name="Thoren M.H."/>
            <person name="Johannesson H."/>
        </authorList>
    </citation>
    <scope>NUCLEOTIDE SEQUENCE</scope>
    <source>
        <strain evidence="2">CBS 757.83</strain>
    </source>
</reference>
<feature type="region of interest" description="Disordered" evidence="1">
    <location>
        <begin position="1"/>
        <end position="21"/>
    </location>
</feature>
<dbReference type="AlphaFoldDB" id="A0AAN6PV36"/>
<feature type="compositionally biased region" description="Basic and acidic residues" evidence="1">
    <location>
        <begin position="539"/>
        <end position="550"/>
    </location>
</feature>
<protein>
    <submittedName>
        <fullName evidence="2">Uncharacterized protein</fullName>
    </submittedName>
</protein>
<feature type="region of interest" description="Disordered" evidence="1">
    <location>
        <begin position="100"/>
        <end position="222"/>
    </location>
</feature>
<dbReference type="EMBL" id="MU863761">
    <property type="protein sequence ID" value="KAK4095911.1"/>
    <property type="molecule type" value="Genomic_DNA"/>
</dbReference>
<reference evidence="2" key="1">
    <citation type="journal article" date="2023" name="Mol. Phylogenet. Evol.">
        <title>Genome-scale phylogeny and comparative genomics of the fungal order Sordariales.</title>
        <authorList>
            <person name="Hensen N."/>
            <person name="Bonometti L."/>
            <person name="Westerberg I."/>
            <person name="Brannstrom I.O."/>
            <person name="Guillou S."/>
            <person name="Cros-Aarteil S."/>
            <person name="Calhoun S."/>
            <person name="Haridas S."/>
            <person name="Kuo A."/>
            <person name="Mondo S."/>
            <person name="Pangilinan J."/>
            <person name="Riley R."/>
            <person name="LaButti K."/>
            <person name="Andreopoulos B."/>
            <person name="Lipzen A."/>
            <person name="Chen C."/>
            <person name="Yan M."/>
            <person name="Daum C."/>
            <person name="Ng V."/>
            <person name="Clum A."/>
            <person name="Steindorff A."/>
            <person name="Ohm R.A."/>
            <person name="Martin F."/>
            <person name="Silar P."/>
            <person name="Natvig D.O."/>
            <person name="Lalanne C."/>
            <person name="Gautier V."/>
            <person name="Ament-Velasquez S.L."/>
            <person name="Kruys A."/>
            <person name="Hutchinson M.I."/>
            <person name="Powell A.J."/>
            <person name="Barry K."/>
            <person name="Miller A.N."/>
            <person name="Grigoriev I.V."/>
            <person name="Debuchy R."/>
            <person name="Gladieux P."/>
            <person name="Hiltunen Thoren M."/>
            <person name="Johannesson H."/>
        </authorList>
    </citation>
    <scope>NUCLEOTIDE SEQUENCE</scope>
    <source>
        <strain evidence="2">CBS 757.83</strain>
    </source>
</reference>
<organism evidence="2 3">
    <name type="scientific">Parathielavia hyrcaniae</name>
    <dbReference type="NCBI Taxonomy" id="113614"/>
    <lineage>
        <taxon>Eukaryota</taxon>
        <taxon>Fungi</taxon>
        <taxon>Dikarya</taxon>
        <taxon>Ascomycota</taxon>
        <taxon>Pezizomycotina</taxon>
        <taxon>Sordariomycetes</taxon>
        <taxon>Sordariomycetidae</taxon>
        <taxon>Sordariales</taxon>
        <taxon>Chaetomiaceae</taxon>
        <taxon>Parathielavia</taxon>
    </lineage>
</organism>
<gene>
    <name evidence="2" type="ORF">N658DRAFT_502167</name>
</gene>
<dbReference type="Proteomes" id="UP001305647">
    <property type="component" value="Unassembled WGS sequence"/>
</dbReference>
<evidence type="ECO:0000313" key="3">
    <source>
        <dbReference type="Proteomes" id="UP001305647"/>
    </source>
</evidence>
<name>A0AAN6PV36_9PEZI</name>
<keyword evidence="3" id="KW-1185">Reference proteome</keyword>
<feature type="compositionally biased region" description="Polar residues" evidence="1">
    <location>
        <begin position="354"/>
        <end position="363"/>
    </location>
</feature>
<feature type="compositionally biased region" description="Acidic residues" evidence="1">
    <location>
        <begin position="409"/>
        <end position="425"/>
    </location>
</feature>
<feature type="region of interest" description="Disordered" evidence="1">
    <location>
        <begin position="533"/>
        <end position="556"/>
    </location>
</feature>
<feature type="compositionally biased region" description="Acidic residues" evidence="1">
    <location>
        <begin position="468"/>
        <end position="477"/>
    </location>
</feature>
<feature type="compositionally biased region" description="Acidic residues" evidence="1">
    <location>
        <begin position="486"/>
        <end position="495"/>
    </location>
</feature>
<comment type="caution">
    <text evidence="2">The sequence shown here is derived from an EMBL/GenBank/DDBJ whole genome shotgun (WGS) entry which is preliminary data.</text>
</comment>
<proteinExistence type="predicted"/>
<feature type="compositionally biased region" description="Basic and acidic residues" evidence="1">
    <location>
        <begin position="110"/>
        <end position="127"/>
    </location>
</feature>